<dbReference type="EMBL" id="VCKY01000034">
    <property type="protein sequence ID" value="TMR22057.1"/>
    <property type="molecule type" value="Genomic_DNA"/>
</dbReference>
<dbReference type="Proteomes" id="UP000309128">
    <property type="component" value="Unassembled WGS sequence"/>
</dbReference>
<evidence type="ECO:0008006" key="4">
    <source>
        <dbReference type="Google" id="ProtNLM"/>
    </source>
</evidence>
<keyword evidence="3" id="KW-1185">Reference proteome</keyword>
<name>A0A5S4FMV3_9ACTN</name>
<evidence type="ECO:0000313" key="3">
    <source>
        <dbReference type="Proteomes" id="UP000309128"/>
    </source>
</evidence>
<dbReference type="AlphaFoldDB" id="A0A5S4FMV3"/>
<protein>
    <recommendedName>
        <fullName evidence="4">DUF4352 domain-containing protein</fullName>
    </recommendedName>
</protein>
<accession>A0A5S4FMV3</accession>
<feature type="chain" id="PRO_5039253463" description="DUF4352 domain-containing protein" evidence="1">
    <location>
        <begin position="22"/>
        <end position="199"/>
    </location>
</feature>
<organism evidence="2 3">
    <name type="scientific">Nonomuraea turkmeniaca</name>
    <dbReference type="NCBI Taxonomy" id="103838"/>
    <lineage>
        <taxon>Bacteria</taxon>
        <taxon>Bacillati</taxon>
        <taxon>Actinomycetota</taxon>
        <taxon>Actinomycetes</taxon>
        <taxon>Streptosporangiales</taxon>
        <taxon>Streptosporangiaceae</taxon>
        <taxon>Nonomuraea</taxon>
    </lineage>
</organism>
<feature type="signal peptide" evidence="1">
    <location>
        <begin position="1"/>
        <end position="21"/>
    </location>
</feature>
<keyword evidence="1" id="KW-0732">Signal</keyword>
<reference evidence="2 3" key="1">
    <citation type="submission" date="2019-05" db="EMBL/GenBank/DDBJ databases">
        <title>Draft genome sequence of Nonomuraea turkmeniaca DSM 43926.</title>
        <authorList>
            <person name="Saricaoglu S."/>
            <person name="Isik K."/>
        </authorList>
    </citation>
    <scope>NUCLEOTIDE SEQUENCE [LARGE SCALE GENOMIC DNA]</scope>
    <source>
        <strain evidence="2 3">DSM 43926</strain>
    </source>
</reference>
<evidence type="ECO:0000313" key="2">
    <source>
        <dbReference type="EMBL" id="TMR22057.1"/>
    </source>
</evidence>
<evidence type="ECO:0000256" key="1">
    <source>
        <dbReference type="SAM" id="SignalP"/>
    </source>
</evidence>
<gene>
    <name evidence="2" type="ORF">ETD86_12880</name>
</gene>
<proteinExistence type="predicted"/>
<sequence>MALKRRFSALLIAAVASTAVAVTGGAAQAAPSSAAGEALAPKLLKFGQSVVIKGERGGRLRVTPTGVYYHRTRADDSPKPVTKYFTAVAFTVQVLDKADRLSPPVAGGQWAVRAGGRVFDTSSGNAVQVPWIGRVPEGVQRTDKGDKDVVIESFDLPGMGGVLQWKDRSGGSFRWQMPRKTSGKNLEPVHEALKAYYGE</sequence>
<comment type="caution">
    <text evidence="2">The sequence shown here is derived from an EMBL/GenBank/DDBJ whole genome shotgun (WGS) entry which is preliminary data.</text>
</comment>